<dbReference type="EMBL" id="LBYC01000017">
    <property type="protein sequence ID" value="KKR42205.1"/>
    <property type="molecule type" value="Genomic_DNA"/>
</dbReference>
<organism evidence="1 2">
    <name type="scientific">Candidatus Nomurabacteria bacterium GW2011_GWF2_40_12</name>
    <dbReference type="NCBI Taxonomy" id="1618776"/>
    <lineage>
        <taxon>Bacteria</taxon>
        <taxon>Candidatus Nomuraibacteriota</taxon>
    </lineage>
</organism>
<dbReference type="AlphaFoldDB" id="A0A0G0T523"/>
<dbReference type="Proteomes" id="UP000034301">
    <property type="component" value="Unassembled WGS sequence"/>
</dbReference>
<accession>A0A0G0T523</accession>
<reference evidence="1 2" key="1">
    <citation type="journal article" date="2015" name="Nature">
        <title>rRNA introns, odd ribosomes, and small enigmatic genomes across a large radiation of phyla.</title>
        <authorList>
            <person name="Brown C.T."/>
            <person name="Hug L.A."/>
            <person name="Thomas B.C."/>
            <person name="Sharon I."/>
            <person name="Castelle C.J."/>
            <person name="Singh A."/>
            <person name="Wilkins M.J."/>
            <person name="Williams K.H."/>
            <person name="Banfield J.F."/>
        </authorList>
    </citation>
    <scope>NUCLEOTIDE SEQUENCE [LARGE SCALE GENOMIC DNA]</scope>
</reference>
<evidence type="ECO:0000313" key="2">
    <source>
        <dbReference type="Proteomes" id="UP000034301"/>
    </source>
</evidence>
<evidence type="ECO:0000313" key="1">
    <source>
        <dbReference type="EMBL" id="KKR42205.1"/>
    </source>
</evidence>
<protein>
    <submittedName>
        <fullName evidence="1">Uncharacterized protein</fullName>
    </submittedName>
</protein>
<comment type="caution">
    <text evidence="1">The sequence shown here is derived from an EMBL/GenBank/DDBJ whole genome shotgun (WGS) entry which is preliminary data.</text>
</comment>
<proteinExistence type="predicted"/>
<sequence>AVKQMVFYTNYATFNRWNDERNVNVNRNDNDWNDNWWFAGVRNSFHFSPDFLPGEFCFKSCPLQPPSIFPISSIFSESAMYFLSSIDLVSHKTIKSIFIVSTFLIASRTHGCFSSRDKKVAIEITSMTSTNKVSIFCPREYLCSFGRVS</sequence>
<gene>
    <name evidence="1" type="ORF">UT78_C0017G0014</name>
</gene>
<name>A0A0G0T523_9BACT</name>
<feature type="non-terminal residue" evidence="1">
    <location>
        <position position="1"/>
    </location>
</feature>